<dbReference type="STRING" id="1121922.GCA_000428905_01936"/>
<dbReference type="Gene3D" id="3.40.50.720">
    <property type="entry name" value="NAD(P)-binding Rossmann-like Domain"/>
    <property type="match status" value="1"/>
</dbReference>
<organism evidence="3 4">
    <name type="scientific">Brumicola pallidula DSM 14239 = ACAM 615</name>
    <dbReference type="NCBI Taxonomy" id="1121922"/>
    <lineage>
        <taxon>Bacteria</taxon>
        <taxon>Pseudomonadati</taxon>
        <taxon>Pseudomonadota</taxon>
        <taxon>Gammaproteobacteria</taxon>
        <taxon>Alteromonadales</taxon>
        <taxon>Alteromonadaceae</taxon>
        <taxon>Brumicola</taxon>
    </lineage>
</organism>
<dbReference type="RefSeq" id="WP_006010928.1">
    <property type="nucleotide sequence ID" value="NZ_BAEQ01000028.1"/>
</dbReference>
<evidence type="ECO:0000313" key="4">
    <source>
        <dbReference type="Proteomes" id="UP000006251"/>
    </source>
</evidence>
<dbReference type="InterPro" id="IPR051122">
    <property type="entry name" value="SDR_DHRS6-like"/>
</dbReference>
<dbReference type="EMBL" id="BAEQ01000028">
    <property type="protein sequence ID" value="GAC28627.1"/>
    <property type="molecule type" value="Genomic_DNA"/>
</dbReference>
<dbReference type="PROSITE" id="PS00061">
    <property type="entry name" value="ADH_SHORT"/>
    <property type="match status" value="1"/>
</dbReference>
<dbReference type="GO" id="GO:0016491">
    <property type="term" value="F:oxidoreductase activity"/>
    <property type="evidence" value="ECO:0007669"/>
    <property type="project" value="UniProtKB-KW"/>
</dbReference>
<protein>
    <submittedName>
        <fullName evidence="3">Uncharacterized protein</fullName>
    </submittedName>
</protein>
<keyword evidence="2" id="KW-0560">Oxidoreductase</keyword>
<dbReference type="Pfam" id="PF13561">
    <property type="entry name" value="adh_short_C2"/>
    <property type="match status" value="1"/>
</dbReference>
<sequence>MSNRLLGKGIIITGGTSGIGEDAVYRCLKEGAHVVFTGRDKTRSDAVLKHAKEISQHVKFFKQDVTNEEDWINLAKYSQTFLPDLDGLLNNAGTFEVGPIEDLTLDSFESIMNLNVNSIFLGLKHILPIMRKNKKGVVLNNASLSGLVGHEHCVAYCTSKAAAIQLGNVAALEAAKDKVRVLSLAPGPVWNSMLADRFGDNPETKQYFIDTQPYKELCVPKHISDAIVFFMSDQARYITGTAVKIDCGRGAD</sequence>
<dbReference type="InterPro" id="IPR002347">
    <property type="entry name" value="SDR_fam"/>
</dbReference>
<accession>K6ZE52</accession>
<evidence type="ECO:0000313" key="3">
    <source>
        <dbReference type="EMBL" id="GAC28627.1"/>
    </source>
</evidence>
<dbReference type="FunFam" id="3.40.50.720:FF:000084">
    <property type="entry name" value="Short-chain dehydrogenase reductase"/>
    <property type="match status" value="1"/>
</dbReference>
<name>K6ZE52_9ALTE</name>
<dbReference type="PRINTS" id="PR00080">
    <property type="entry name" value="SDRFAMILY"/>
</dbReference>
<dbReference type="CDD" id="cd05233">
    <property type="entry name" value="SDR_c"/>
    <property type="match status" value="1"/>
</dbReference>
<comment type="caution">
    <text evidence="3">The sequence shown here is derived from an EMBL/GenBank/DDBJ whole genome shotgun (WGS) entry which is preliminary data.</text>
</comment>
<dbReference type="Proteomes" id="UP000006251">
    <property type="component" value="Unassembled WGS sequence"/>
</dbReference>
<dbReference type="PRINTS" id="PR00081">
    <property type="entry name" value="GDHRDH"/>
</dbReference>
<gene>
    <name evidence="3" type="ORF">GPAL_1764</name>
</gene>
<dbReference type="SUPFAM" id="SSF51735">
    <property type="entry name" value="NAD(P)-binding Rossmann-fold domains"/>
    <property type="match status" value="1"/>
</dbReference>
<reference evidence="4" key="1">
    <citation type="journal article" date="2014" name="Environ. Microbiol.">
        <title>Comparative genomics of the marine bacterial genus Glaciecola reveals the high degree of genomic diversity and genomic characteristic for cold adaptation.</title>
        <authorList>
            <person name="Qin Q.L."/>
            <person name="Xie B.B."/>
            <person name="Yu Y."/>
            <person name="Shu Y.L."/>
            <person name="Rong J.C."/>
            <person name="Zhang Y.J."/>
            <person name="Zhao D.L."/>
            <person name="Chen X.L."/>
            <person name="Zhang X.Y."/>
            <person name="Chen B."/>
            <person name="Zhou B.C."/>
            <person name="Zhang Y.Z."/>
        </authorList>
    </citation>
    <scope>NUCLEOTIDE SEQUENCE [LARGE SCALE GENOMIC DNA]</scope>
    <source>
        <strain evidence="4">ACAM 615</strain>
    </source>
</reference>
<proteinExistence type="inferred from homology"/>
<dbReference type="AlphaFoldDB" id="K6ZE52"/>
<dbReference type="PANTHER" id="PTHR43477">
    <property type="entry name" value="DIHYDROANTICAPSIN 7-DEHYDROGENASE"/>
    <property type="match status" value="1"/>
</dbReference>
<dbReference type="InterPro" id="IPR036291">
    <property type="entry name" value="NAD(P)-bd_dom_sf"/>
</dbReference>
<dbReference type="InterPro" id="IPR020904">
    <property type="entry name" value="Sc_DH/Rdtase_CS"/>
</dbReference>
<dbReference type="PANTHER" id="PTHR43477:SF1">
    <property type="entry name" value="DIHYDROANTICAPSIN 7-DEHYDROGENASE"/>
    <property type="match status" value="1"/>
</dbReference>
<comment type="similarity">
    <text evidence="1">Belongs to the short-chain dehydrogenases/reductases (SDR) family.</text>
</comment>
<evidence type="ECO:0000256" key="1">
    <source>
        <dbReference type="ARBA" id="ARBA00006484"/>
    </source>
</evidence>
<keyword evidence="4" id="KW-1185">Reference proteome</keyword>
<evidence type="ECO:0000256" key="2">
    <source>
        <dbReference type="ARBA" id="ARBA00023002"/>
    </source>
</evidence>
<dbReference type="OrthoDB" id="9803333at2"/>